<comment type="caution">
    <text evidence="1">The sequence shown here is derived from an EMBL/GenBank/DDBJ whole genome shotgun (WGS) entry which is preliminary data.</text>
</comment>
<gene>
    <name evidence="1" type="ORF">C2G38_2193772</name>
</gene>
<keyword evidence="2" id="KW-1185">Reference proteome</keyword>
<dbReference type="EMBL" id="QKWP01000786">
    <property type="protein sequence ID" value="RIB14906.1"/>
    <property type="molecule type" value="Genomic_DNA"/>
</dbReference>
<protein>
    <submittedName>
        <fullName evidence="1">Uncharacterized protein</fullName>
    </submittedName>
</protein>
<accession>A0A397V6J9</accession>
<evidence type="ECO:0000313" key="1">
    <source>
        <dbReference type="EMBL" id="RIB14906.1"/>
    </source>
</evidence>
<organism evidence="1 2">
    <name type="scientific">Gigaspora rosea</name>
    <dbReference type="NCBI Taxonomy" id="44941"/>
    <lineage>
        <taxon>Eukaryota</taxon>
        <taxon>Fungi</taxon>
        <taxon>Fungi incertae sedis</taxon>
        <taxon>Mucoromycota</taxon>
        <taxon>Glomeromycotina</taxon>
        <taxon>Glomeromycetes</taxon>
        <taxon>Diversisporales</taxon>
        <taxon>Gigasporaceae</taxon>
        <taxon>Gigaspora</taxon>
    </lineage>
</organism>
<dbReference type="AlphaFoldDB" id="A0A397V6J9"/>
<sequence>MTHNNIIYETKNYDISINEDIEMNIENQQLEYVKFFLTNNEYNISAINLAAIYLTIFLCNEGIIVDKIKDAAHAKVIKNSSRSDIIMKGIKIDKKKNILINEILMKNSDFRPF</sequence>
<name>A0A397V6J9_9GLOM</name>
<dbReference type="Proteomes" id="UP000266673">
    <property type="component" value="Unassembled WGS sequence"/>
</dbReference>
<reference evidence="1 2" key="1">
    <citation type="submission" date="2018-06" db="EMBL/GenBank/DDBJ databases">
        <title>Comparative genomics reveals the genomic features of Rhizophagus irregularis, R. cerebriforme, R. diaphanum and Gigaspora rosea, and their symbiotic lifestyle signature.</title>
        <authorList>
            <person name="Morin E."/>
            <person name="San Clemente H."/>
            <person name="Chen E.C.H."/>
            <person name="De La Providencia I."/>
            <person name="Hainaut M."/>
            <person name="Kuo A."/>
            <person name="Kohler A."/>
            <person name="Murat C."/>
            <person name="Tang N."/>
            <person name="Roy S."/>
            <person name="Loubradou J."/>
            <person name="Henrissat B."/>
            <person name="Grigoriev I.V."/>
            <person name="Corradi N."/>
            <person name="Roux C."/>
            <person name="Martin F.M."/>
        </authorList>
    </citation>
    <scope>NUCLEOTIDE SEQUENCE [LARGE SCALE GENOMIC DNA]</scope>
    <source>
        <strain evidence="1 2">DAOM 194757</strain>
    </source>
</reference>
<evidence type="ECO:0000313" key="2">
    <source>
        <dbReference type="Proteomes" id="UP000266673"/>
    </source>
</evidence>
<proteinExistence type="predicted"/>